<evidence type="ECO:0000256" key="5">
    <source>
        <dbReference type="ARBA" id="ARBA00022722"/>
    </source>
</evidence>
<evidence type="ECO:0000256" key="6">
    <source>
        <dbReference type="ARBA" id="ARBA00022723"/>
    </source>
</evidence>
<comment type="cofactor">
    <cofactor evidence="1">
        <name>Mg(2+)</name>
        <dbReference type="ChEBI" id="CHEBI:18420"/>
    </cofactor>
</comment>
<comment type="subcellular location">
    <subcellularLocation>
        <location evidence="2">Nucleus</location>
    </subcellularLocation>
</comment>
<evidence type="ECO:0000256" key="10">
    <source>
        <dbReference type="ARBA" id="ARBA00022842"/>
    </source>
</evidence>
<keyword evidence="13" id="KW-0175">Coiled coil</keyword>
<feature type="domain" description="XPG-I" evidence="15">
    <location>
        <begin position="1010"/>
        <end position="1079"/>
    </location>
</feature>
<dbReference type="InterPro" id="IPR029060">
    <property type="entry name" value="PIN-like_dom_sf"/>
</dbReference>
<comment type="similarity">
    <text evidence="3">Belongs to the XPG/RAD2 endonuclease family. XPG subfamily.</text>
</comment>
<keyword evidence="6" id="KW-0479">Metal-binding</keyword>
<feature type="domain" description="XPG N-terminal" evidence="16">
    <location>
        <begin position="1"/>
        <end position="98"/>
    </location>
</feature>
<evidence type="ECO:0000256" key="12">
    <source>
        <dbReference type="ARBA" id="ARBA00023242"/>
    </source>
</evidence>
<dbReference type="InterPro" id="IPR025527">
    <property type="entry name" value="HUWE1/Rev1_UBM"/>
</dbReference>
<dbReference type="GO" id="GO:0016740">
    <property type="term" value="F:transferase activity"/>
    <property type="evidence" value="ECO:0007669"/>
    <property type="project" value="UniProtKB-KW"/>
</dbReference>
<dbReference type="FunFam" id="3.40.50.1010:FF:000031">
    <property type="entry name" value="DNA repair protein UVH3"/>
    <property type="match status" value="1"/>
</dbReference>
<dbReference type="InterPro" id="IPR036279">
    <property type="entry name" value="5-3_exonuclease_C_sf"/>
</dbReference>
<feature type="coiled-coil region" evidence="13">
    <location>
        <begin position="966"/>
        <end position="1000"/>
    </location>
</feature>
<dbReference type="RefSeq" id="XP_052119079.1">
    <property type="nucleotide sequence ID" value="XM_052263119.1"/>
</dbReference>
<keyword evidence="12" id="KW-0539">Nucleus</keyword>
<dbReference type="PROSITE" id="PS00842">
    <property type="entry name" value="XPG_2"/>
    <property type="match status" value="1"/>
</dbReference>
<dbReference type="InterPro" id="IPR006086">
    <property type="entry name" value="XPG-I_dom"/>
</dbReference>
<feature type="compositionally biased region" description="Basic and acidic residues" evidence="14">
    <location>
        <begin position="1431"/>
        <end position="1446"/>
    </location>
</feature>
<feature type="compositionally biased region" description="Acidic residues" evidence="14">
    <location>
        <begin position="700"/>
        <end position="714"/>
    </location>
</feature>
<reference evidence="18" key="2">
    <citation type="submission" date="2025-08" db="UniProtKB">
        <authorList>
            <consortium name="RefSeq"/>
        </authorList>
    </citation>
    <scope>IDENTIFICATION</scope>
    <source>
        <tissue evidence="18">Whole plant</tissue>
    </source>
</reference>
<feature type="compositionally biased region" description="Basic residues" evidence="14">
    <location>
        <begin position="1397"/>
        <end position="1413"/>
    </location>
</feature>
<evidence type="ECO:0000313" key="17">
    <source>
        <dbReference type="Proteomes" id="UP000515211"/>
    </source>
</evidence>
<keyword evidence="5" id="KW-0540">Nuclease</keyword>
<dbReference type="GO" id="GO:0003697">
    <property type="term" value="F:single-stranded DNA binding"/>
    <property type="evidence" value="ECO:0007669"/>
    <property type="project" value="InterPro"/>
</dbReference>
<dbReference type="SMART" id="SM00279">
    <property type="entry name" value="HhH2"/>
    <property type="match status" value="1"/>
</dbReference>
<evidence type="ECO:0000256" key="2">
    <source>
        <dbReference type="ARBA" id="ARBA00004123"/>
    </source>
</evidence>
<dbReference type="SUPFAM" id="SSF47807">
    <property type="entry name" value="5' to 3' exonuclease, C-terminal subdomain"/>
    <property type="match status" value="1"/>
</dbReference>
<evidence type="ECO:0000313" key="18">
    <source>
        <dbReference type="RefSeq" id="XP_052119079.1"/>
    </source>
</evidence>
<evidence type="ECO:0000256" key="3">
    <source>
        <dbReference type="ARBA" id="ARBA00005283"/>
    </source>
</evidence>
<keyword evidence="17" id="KW-1185">Reference proteome</keyword>
<evidence type="ECO:0000256" key="7">
    <source>
        <dbReference type="ARBA" id="ARBA00022759"/>
    </source>
</evidence>
<sequence>MGVHGLWELLAPVGRRVSVETLAGKTLAVDASIWMVQFMKAMRDEKGEMVRNAHLLGFFRRICKLLFLRTKPVFVFDGGTPALKRRTVIARRRQRENAQAKVRKTAEKLLLNHLKALRLKEVADDIKNQRLQQKSEAKGCKKPDRMDFVDSDPGKSNMKEINEMSSAKLAATEAGNFLQEVVSRSRNQEELDEMLAASISAEENGILAGKEVPSTVPNTSEEKFDTDGEMILPCDNEVDLAVLAALPQSMQLDILAQNVCACALYLENIIFLLLACVIFSFYVNDRGKGKGILFRESDLGGCSSKCDNVISTNDNQDKIDEMLAASIAAEGIAKSMSNASTFFEASAIEEEDGDYDEDEEMILPAMHGEVDPAVLASLPPSMQLDLLVQIRERLIAENRQKYQKVKKDPAKFSELQIEAYLKTVAFRREIDEVQKAAAGRGVGGIQTSRIASEANREYIFSSSFTGDKQELASSRAEKNDDAHRKAQGTHPVENLANIIASAGSNTTSGLVCNEPSESVDERIQTFLDERGQFRVSRSRAMGMRMTRDLQRNLDLMKEIELERTHINKASNIDAILSAENNGPSKSSGTNSVGKLKTMNVDLVGECVQNEQSVFDKDTSIEVSFEYDSKNALIDAEDEIFANLVGGNSGTVFHADGTPAKEHPSNSDSDCDWEEGIVEGKNTFIPGNNKVEWNSSVAEGDNNDESEVEWEEGDCDGDKSTICCPSETGKKPTRGQLEEESNLQEAIRRSLETIGDGELKHLSSVDEHSNADEKKLDSHGDYLDVSGAMNLNDEDAFLKIKNSMAVSSSPREDGSKQNIFHGNVDADGYVNSQTSDFPRGQSKSYVASISSNLDILIEKPNVLNRCSHSEYSTSDANMMKDNDHMAAEQLLDKHCDDTKVSSDGKNVSKDNPLGSTESSLKGSTENVDIGPKLAAVDNDGSFRGERNIDLVKNAVNTSGDFPAHVDEVRLEEEIRILGQEYINLENEQKKLERNAESVNSELFTECQELLQMFGLPYIIAPMEAEAQCAFLETAKLVDGVITDDSDVLLFGARNVYKNIFDDRKYVETYFMEDIEKELGLSREKLVRMALLLGSDYTEGVSGIGIVNAIEVVNAFPEKDGLLKFRQWVESPDPTILGWLNTKGGSTTRKKGSKETSSDQINSHIKEQEDSLDCDQEIKQTFFEKHRNVSKNWHIPSSFPSETVISAYYSPQVDKSTEPFTWGKPDHLVLRKLCWEKFGWTSQKADELLLPVLKEYNKHETQLRLEAFYSFNERFAKIRSKRIKKAVKGITGKQPSELKDDFNSGKSRRGNHLESEDKNFENLKATKESLESLKKPKVKESRKRKNDGDILGKAMSKRRTIIDGPSSASGMSAVENLQPGTESEKDQSDSNPLISNRSGRGRGRGRSLAVKHGRKKESLIYQSSGTSSSSSDTDDHVDMSKVPQEVRRSSRSRKPVNYSLENPEDEELNESFDTRNQSSLCEDPLEENLSDIPGACGDSATGLSRGKESDMISSAPTRNFPRDDLGSEGQFFTDADETTHPDPGIGDGDITVNADSCDDYLKLGGGFCLDDSDEPSNQNAVDGVDTADTEGFLHCSVMMDETDHHKNGSEILLSGTDNARSEMQEGRNAYNVDNEPNDNLPNVSANDQNQMGVSVPENVNHNNGNYNGAFSAMPFLRKRRKK</sequence>
<dbReference type="Gene3D" id="1.10.150.20">
    <property type="entry name" value="5' to 3' exonuclease, C-terminal subdomain"/>
    <property type="match status" value="1"/>
</dbReference>
<evidence type="ECO:0000256" key="14">
    <source>
        <dbReference type="SAM" id="MobiDB-lite"/>
    </source>
</evidence>
<dbReference type="PANTHER" id="PTHR16171">
    <property type="entry name" value="DNA REPAIR PROTEIN COMPLEMENTING XP-G CELLS-RELATED"/>
    <property type="match status" value="1"/>
</dbReference>
<keyword evidence="7" id="KW-0255">Endonuclease</keyword>
<feature type="compositionally biased region" description="Basic and acidic residues" evidence="14">
    <location>
        <begin position="1309"/>
        <end position="1332"/>
    </location>
</feature>
<evidence type="ECO:0000256" key="13">
    <source>
        <dbReference type="SAM" id="Coils"/>
    </source>
</evidence>
<gene>
    <name evidence="18" type="primary">LOC107494957</name>
</gene>
<dbReference type="SUPFAM" id="SSF88723">
    <property type="entry name" value="PIN domain-like"/>
    <property type="match status" value="1"/>
</dbReference>
<reference evidence="17" key="1">
    <citation type="journal article" date="2016" name="Nat. Genet.">
        <title>The genome sequences of Arachis duranensis and Arachis ipaensis, the diploid ancestors of cultivated peanut.</title>
        <authorList>
            <person name="Bertioli D.J."/>
            <person name="Cannon S.B."/>
            <person name="Froenicke L."/>
            <person name="Huang G."/>
            <person name="Farmer A.D."/>
            <person name="Cannon E.K."/>
            <person name="Liu X."/>
            <person name="Gao D."/>
            <person name="Clevenger J."/>
            <person name="Dash S."/>
            <person name="Ren L."/>
            <person name="Moretzsohn M.C."/>
            <person name="Shirasawa K."/>
            <person name="Huang W."/>
            <person name="Vidigal B."/>
            <person name="Abernathy B."/>
            <person name="Chu Y."/>
            <person name="Niederhuth C.E."/>
            <person name="Umale P."/>
            <person name="Araujo A.C."/>
            <person name="Kozik A."/>
            <person name="Kim K.D."/>
            <person name="Burow M.D."/>
            <person name="Varshney R.K."/>
            <person name="Wang X."/>
            <person name="Zhang X."/>
            <person name="Barkley N."/>
            <person name="Guimaraes P.M."/>
            <person name="Isobe S."/>
            <person name="Guo B."/>
            <person name="Liao B."/>
            <person name="Stalker H.T."/>
            <person name="Schmitz R.J."/>
            <person name="Scheffler B.E."/>
            <person name="Leal-Bertioli S.C."/>
            <person name="Xun X."/>
            <person name="Jackson S.A."/>
            <person name="Michelmore R."/>
            <person name="Ozias-Akins P."/>
        </authorList>
    </citation>
    <scope>NUCLEOTIDE SEQUENCE [LARGE SCALE GENOMIC DNA]</scope>
    <source>
        <strain evidence="17">cv. V14167</strain>
    </source>
</reference>
<dbReference type="FunFam" id="1.10.150.20:FF:000050">
    <property type="entry name" value="DNA repair protein UVH3"/>
    <property type="match status" value="1"/>
</dbReference>
<feature type="compositionally biased region" description="Basic and acidic residues" evidence="14">
    <location>
        <begin position="895"/>
        <end position="907"/>
    </location>
</feature>
<dbReference type="GeneID" id="107494957"/>
<feature type="region of interest" description="Disordered" evidence="14">
    <location>
        <begin position="681"/>
        <end position="740"/>
    </location>
</feature>
<dbReference type="GO" id="GO:0004520">
    <property type="term" value="F:DNA endonuclease activity"/>
    <property type="evidence" value="ECO:0007669"/>
    <property type="project" value="TreeGrafter"/>
</dbReference>
<evidence type="ECO:0000256" key="4">
    <source>
        <dbReference type="ARBA" id="ARBA00022679"/>
    </source>
</evidence>
<dbReference type="Proteomes" id="UP000515211">
    <property type="component" value="Chromosome 6"/>
</dbReference>
<evidence type="ECO:0000256" key="1">
    <source>
        <dbReference type="ARBA" id="ARBA00001946"/>
    </source>
</evidence>
<dbReference type="InterPro" id="IPR006085">
    <property type="entry name" value="XPG_DNA_repair_N"/>
</dbReference>
<evidence type="ECO:0000256" key="9">
    <source>
        <dbReference type="ARBA" id="ARBA00022801"/>
    </source>
</evidence>
<keyword evidence="11" id="KW-0234">DNA repair</keyword>
<dbReference type="Gene3D" id="3.40.50.1010">
    <property type="entry name" value="5'-nuclease"/>
    <property type="match status" value="2"/>
</dbReference>
<accession>A0A9C6TXP2</accession>
<dbReference type="CDD" id="cd09904">
    <property type="entry name" value="H3TH_XPG"/>
    <property type="match status" value="1"/>
</dbReference>
<keyword evidence="8" id="KW-0227">DNA damage</keyword>
<feature type="compositionally biased region" description="Polar residues" evidence="14">
    <location>
        <begin position="912"/>
        <end position="924"/>
    </location>
</feature>
<protein>
    <submittedName>
        <fullName evidence="18">DNA repair protein UVH3</fullName>
    </submittedName>
</protein>
<dbReference type="SMART" id="SM00484">
    <property type="entry name" value="XPGI"/>
    <property type="match status" value="1"/>
</dbReference>
<feature type="compositionally biased region" description="Basic residues" evidence="14">
    <location>
        <begin position="1333"/>
        <end position="1343"/>
    </location>
</feature>
<dbReference type="InterPro" id="IPR019974">
    <property type="entry name" value="XPG_CS"/>
</dbReference>
<dbReference type="PANTHER" id="PTHR16171:SF7">
    <property type="entry name" value="DNA REPAIR PROTEIN RAD2"/>
    <property type="match status" value="1"/>
</dbReference>
<dbReference type="InterPro" id="IPR006084">
    <property type="entry name" value="XPG/Rad2"/>
</dbReference>
<keyword evidence="10" id="KW-0460">Magnesium</keyword>
<proteinExistence type="inferred from homology"/>
<feature type="region of interest" description="Disordered" evidence="14">
    <location>
        <begin position="895"/>
        <end position="924"/>
    </location>
</feature>
<dbReference type="SMART" id="SM00485">
    <property type="entry name" value="XPGN"/>
    <property type="match status" value="1"/>
</dbReference>
<dbReference type="InterPro" id="IPR001044">
    <property type="entry name" value="XPG/Rad2_eukaryotes"/>
</dbReference>
<dbReference type="GO" id="GO:0016788">
    <property type="term" value="F:hydrolase activity, acting on ester bonds"/>
    <property type="evidence" value="ECO:0007669"/>
    <property type="project" value="InterPro"/>
</dbReference>
<keyword evidence="9" id="KW-0378">Hydrolase</keyword>
<dbReference type="Pfam" id="PF00752">
    <property type="entry name" value="XPG_N"/>
    <property type="match status" value="1"/>
</dbReference>
<dbReference type="PRINTS" id="PR00853">
    <property type="entry name" value="XPGRADSUPER"/>
</dbReference>
<dbReference type="InterPro" id="IPR008918">
    <property type="entry name" value="HhH2"/>
</dbReference>
<evidence type="ECO:0000259" key="15">
    <source>
        <dbReference type="SMART" id="SM00484"/>
    </source>
</evidence>
<feature type="region of interest" description="Disordered" evidence="14">
    <location>
        <begin position="133"/>
        <end position="155"/>
    </location>
</feature>
<feature type="compositionally biased region" description="Basic and acidic residues" evidence="14">
    <location>
        <begin position="133"/>
        <end position="148"/>
    </location>
</feature>
<dbReference type="PROSITE" id="PS00841">
    <property type="entry name" value="XPG_1"/>
    <property type="match status" value="1"/>
</dbReference>
<dbReference type="GO" id="GO:0005634">
    <property type="term" value="C:nucleus"/>
    <property type="evidence" value="ECO:0007669"/>
    <property type="project" value="UniProtKB-SubCell"/>
</dbReference>
<dbReference type="Pfam" id="PF00867">
    <property type="entry name" value="XPG_I"/>
    <property type="match status" value="1"/>
</dbReference>
<dbReference type="GO" id="GO:0046872">
    <property type="term" value="F:metal ion binding"/>
    <property type="evidence" value="ECO:0007669"/>
    <property type="project" value="UniProtKB-KW"/>
</dbReference>
<feature type="region of interest" description="Disordered" evidence="14">
    <location>
        <begin position="1139"/>
        <end position="1169"/>
    </location>
</feature>
<name>A0A9C6TXP2_ARADU</name>
<keyword evidence="4" id="KW-0808">Transferase</keyword>
<feature type="region of interest" description="Disordered" evidence="14">
    <location>
        <begin position="1285"/>
        <end position="1524"/>
    </location>
</feature>
<dbReference type="Pfam" id="PF14377">
    <property type="entry name" value="UBM"/>
    <property type="match status" value="2"/>
</dbReference>
<dbReference type="GO" id="GO:0006289">
    <property type="term" value="P:nucleotide-excision repair"/>
    <property type="evidence" value="ECO:0007669"/>
    <property type="project" value="InterPro"/>
</dbReference>
<evidence type="ECO:0000259" key="16">
    <source>
        <dbReference type="SMART" id="SM00485"/>
    </source>
</evidence>
<dbReference type="PRINTS" id="PR00066">
    <property type="entry name" value="XRODRMPGMNTG"/>
</dbReference>
<dbReference type="FunFam" id="3.40.50.1010:FF:000029">
    <property type="entry name" value="DNA repair protein UVH3"/>
    <property type="match status" value="1"/>
</dbReference>
<dbReference type="CDD" id="cd09868">
    <property type="entry name" value="PIN_XPG_RAD2"/>
    <property type="match status" value="2"/>
</dbReference>
<evidence type="ECO:0000256" key="8">
    <source>
        <dbReference type="ARBA" id="ARBA00022763"/>
    </source>
</evidence>
<organism evidence="17 18">
    <name type="scientific">Arachis duranensis</name>
    <name type="common">Wild peanut</name>
    <dbReference type="NCBI Taxonomy" id="130453"/>
    <lineage>
        <taxon>Eukaryota</taxon>
        <taxon>Viridiplantae</taxon>
        <taxon>Streptophyta</taxon>
        <taxon>Embryophyta</taxon>
        <taxon>Tracheophyta</taxon>
        <taxon>Spermatophyta</taxon>
        <taxon>Magnoliopsida</taxon>
        <taxon>eudicotyledons</taxon>
        <taxon>Gunneridae</taxon>
        <taxon>Pentapetalae</taxon>
        <taxon>rosids</taxon>
        <taxon>fabids</taxon>
        <taxon>Fabales</taxon>
        <taxon>Fabaceae</taxon>
        <taxon>Papilionoideae</taxon>
        <taxon>50 kb inversion clade</taxon>
        <taxon>dalbergioids sensu lato</taxon>
        <taxon>Dalbergieae</taxon>
        <taxon>Pterocarpus clade</taxon>
        <taxon>Arachis</taxon>
    </lineage>
</organism>
<evidence type="ECO:0000256" key="11">
    <source>
        <dbReference type="ARBA" id="ARBA00023204"/>
    </source>
</evidence>
<dbReference type="KEGG" id="adu:107494957"/>